<feature type="transmembrane region" description="Helical" evidence="7">
    <location>
        <begin position="111"/>
        <end position="131"/>
    </location>
</feature>
<dbReference type="PROSITE" id="PS51379">
    <property type="entry name" value="4FE4S_FER_2"/>
    <property type="match status" value="1"/>
</dbReference>
<evidence type="ECO:0000256" key="4">
    <source>
        <dbReference type="ARBA" id="ARBA00022692"/>
    </source>
</evidence>
<name>A0A644XCQ7_9ZZZZ</name>
<reference evidence="9" key="1">
    <citation type="submission" date="2019-08" db="EMBL/GenBank/DDBJ databases">
        <authorList>
            <person name="Kucharzyk K."/>
            <person name="Murdoch R.W."/>
            <person name="Higgins S."/>
            <person name="Loffler F."/>
        </authorList>
    </citation>
    <scope>NUCLEOTIDE SEQUENCE</scope>
</reference>
<dbReference type="InterPro" id="IPR017896">
    <property type="entry name" value="4Fe4S_Fe-S-bd"/>
</dbReference>
<keyword evidence="3" id="KW-1003">Cell membrane</keyword>
<feature type="transmembrane region" description="Helical" evidence="7">
    <location>
        <begin position="143"/>
        <end position="161"/>
    </location>
</feature>
<comment type="subcellular location">
    <subcellularLocation>
        <location evidence="1">Cell membrane</location>
        <topology evidence="1">Multi-pass membrane protein</topology>
    </subcellularLocation>
</comment>
<dbReference type="EMBL" id="VSSQ01002205">
    <property type="protein sequence ID" value="MPM13985.1"/>
    <property type="molecule type" value="Genomic_DNA"/>
</dbReference>
<accession>A0A644XCQ7</accession>
<keyword evidence="4 7" id="KW-0812">Transmembrane</keyword>
<evidence type="ECO:0000256" key="5">
    <source>
        <dbReference type="ARBA" id="ARBA00022989"/>
    </source>
</evidence>
<dbReference type="Pfam" id="PF03773">
    <property type="entry name" value="ArsP_1"/>
    <property type="match status" value="1"/>
</dbReference>
<organism evidence="9">
    <name type="scientific">bioreactor metagenome</name>
    <dbReference type="NCBI Taxonomy" id="1076179"/>
    <lineage>
        <taxon>unclassified sequences</taxon>
        <taxon>metagenomes</taxon>
        <taxon>ecological metagenomes</taxon>
    </lineage>
</organism>
<dbReference type="InterPro" id="IPR005524">
    <property type="entry name" value="DUF318"/>
</dbReference>
<comment type="similarity">
    <text evidence="2">Belongs to the UPF0718 family.</text>
</comment>
<evidence type="ECO:0000256" key="3">
    <source>
        <dbReference type="ARBA" id="ARBA00022475"/>
    </source>
</evidence>
<keyword evidence="6 7" id="KW-0472">Membrane</keyword>
<feature type="transmembrane region" description="Helical" evidence="7">
    <location>
        <begin position="12"/>
        <end position="28"/>
    </location>
</feature>
<dbReference type="GO" id="GO:0005886">
    <property type="term" value="C:plasma membrane"/>
    <property type="evidence" value="ECO:0007669"/>
    <property type="project" value="UniProtKB-SubCell"/>
</dbReference>
<dbReference type="SUPFAM" id="SSF54862">
    <property type="entry name" value="4Fe-4S ferredoxins"/>
    <property type="match status" value="1"/>
</dbReference>
<feature type="domain" description="4Fe-4S ferredoxin-type" evidence="8">
    <location>
        <begin position="177"/>
        <end position="205"/>
    </location>
</feature>
<sequence>MKTVEILKKNKLPLFVVLVYAALFVFSPDKAMKSVGNSVYYLLEMMQVLPVIFLLTVVIEALVPKEMIIRGFGKNSGIKGNLLALLLGSISAGPVYAAFPIGKSLLKKGASISNIVIILSAWAVIKVPMLANEAKFLGVNFMAVRWVLTVTAIFVMAYMVGKIVKKEDMPADASDLGVLQINEDYCIGCGLCAKRFPEYYEMTGNKAVVRKMPEDEEAVEALQASVKLCPAKAIILSLEDVDSEKARKELNVSNT</sequence>
<feature type="transmembrane region" description="Helical" evidence="7">
    <location>
        <begin position="40"/>
        <end position="62"/>
    </location>
</feature>
<keyword evidence="5 7" id="KW-1133">Transmembrane helix</keyword>
<evidence type="ECO:0000256" key="1">
    <source>
        <dbReference type="ARBA" id="ARBA00004651"/>
    </source>
</evidence>
<evidence type="ECO:0000256" key="6">
    <source>
        <dbReference type="ARBA" id="ARBA00023136"/>
    </source>
</evidence>
<dbReference type="AlphaFoldDB" id="A0A644XCQ7"/>
<evidence type="ECO:0000256" key="2">
    <source>
        <dbReference type="ARBA" id="ARBA00006386"/>
    </source>
</evidence>
<dbReference type="Gene3D" id="3.30.70.20">
    <property type="match status" value="1"/>
</dbReference>
<gene>
    <name evidence="9" type="ORF">SDC9_60345</name>
</gene>
<dbReference type="Pfam" id="PF13370">
    <property type="entry name" value="Fer4_13"/>
    <property type="match status" value="1"/>
</dbReference>
<evidence type="ECO:0000313" key="9">
    <source>
        <dbReference type="EMBL" id="MPM13985.1"/>
    </source>
</evidence>
<feature type="transmembrane region" description="Helical" evidence="7">
    <location>
        <begin position="82"/>
        <end position="99"/>
    </location>
</feature>
<evidence type="ECO:0000259" key="8">
    <source>
        <dbReference type="PROSITE" id="PS51379"/>
    </source>
</evidence>
<evidence type="ECO:0000256" key="7">
    <source>
        <dbReference type="SAM" id="Phobius"/>
    </source>
</evidence>
<proteinExistence type="inferred from homology"/>
<protein>
    <recommendedName>
        <fullName evidence="8">4Fe-4S ferredoxin-type domain-containing protein</fullName>
    </recommendedName>
</protein>
<comment type="caution">
    <text evidence="9">The sequence shown here is derived from an EMBL/GenBank/DDBJ whole genome shotgun (WGS) entry which is preliminary data.</text>
</comment>